<evidence type="ECO:0000313" key="3">
    <source>
        <dbReference type="EMBL" id="MBP5856175.1"/>
    </source>
</evidence>
<organism evidence="3 4">
    <name type="scientific">Marivibrio halodurans</name>
    <dbReference type="NCBI Taxonomy" id="2039722"/>
    <lineage>
        <taxon>Bacteria</taxon>
        <taxon>Pseudomonadati</taxon>
        <taxon>Pseudomonadota</taxon>
        <taxon>Alphaproteobacteria</taxon>
        <taxon>Rhodospirillales</taxon>
        <taxon>Rhodospirillaceae</taxon>
        <taxon>Marivibrio</taxon>
    </lineage>
</organism>
<accession>A0A8J7RX60</accession>
<dbReference type="Gene3D" id="3.40.50.150">
    <property type="entry name" value="Vaccinia Virus protein VP39"/>
    <property type="match status" value="1"/>
</dbReference>
<dbReference type="InterPro" id="IPR029063">
    <property type="entry name" value="SAM-dependent_MTases_sf"/>
</dbReference>
<dbReference type="PANTHER" id="PTHR43464">
    <property type="entry name" value="METHYLTRANSFERASE"/>
    <property type="match status" value="1"/>
</dbReference>
<proteinExistence type="predicted"/>
<dbReference type="Pfam" id="PF08241">
    <property type="entry name" value="Methyltransf_11"/>
    <property type="match status" value="1"/>
</dbReference>
<dbReference type="GO" id="GO:0010420">
    <property type="term" value="F:polyprenyldihydroxybenzoate methyltransferase activity"/>
    <property type="evidence" value="ECO:0007669"/>
    <property type="project" value="TreeGrafter"/>
</dbReference>
<keyword evidence="3" id="KW-0808">Transferase</keyword>
<feature type="region of interest" description="Disordered" evidence="1">
    <location>
        <begin position="1"/>
        <end position="21"/>
    </location>
</feature>
<evidence type="ECO:0000259" key="2">
    <source>
        <dbReference type="Pfam" id="PF08241"/>
    </source>
</evidence>
<gene>
    <name evidence="3" type="ORF">KAJ83_04085</name>
</gene>
<feature type="domain" description="Methyltransferase type 11" evidence="2">
    <location>
        <begin position="67"/>
        <end position="161"/>
    </location>
</feature>
<dbReference type="InterPro" id="IPR013216">
    <property type="entry name" value="Methyltransf_11"/>
</dbReference>
<dbReference type="CDD" id="cd02440">
    <property type="entry name" value="AdoMet_MTases"/>
    <property type="match status" value="1"/>
</dbReference>
<comment type="caution">
    <text evidence="3">The sequence shown here is derived from an EMBL/GenBank/DDBJ whole genome shotgun (WGS) entry which is preliminary data.</text>
</comment>
<name>A0A8J7RX60_9PROT</name>
<dbReference type="SUPFAM" id="SSF53335">
    <property type="entry name" value="S-adenosyl-L-methionine-dependent methyltransferases"/>
    <property type="match status" value="1"/>
</dbReference>
<evidence type="ECO:0000256" key="1">
    <source>
        <dbReference type="SAM" id="MobiDB-lite"/>
    </source>
</evidence>
<keyword evidence="4" id="KW-1185">Reference proteome</keyword>
<sequence>MTRDNSGAEDTGMRTLKDGSTDSASVETYYDDWAGSYNDTLATWDYRAPDEAAERLAPHLSAGSAILDVGCGTGLFAKALKARLDCVLDGVDISADSLAIAEGSGLYRRVTRHDLQKTPLPAADDSMDAAASIGVMTYIEAPEALLRDLCRIVRPGGAILFTHRVDLWEKQDFQTILDRIATDGLWRAPTVSAPRPYLPNNEEMRGIDVHHVLARVAG</sequence>
<dbReference type="EMBL" id="JAGMWN010000001">
    <property type="protein sequence ID" value="MBP5856175.1"/>
    <property type="molecule type" value="Genomic_DNA"/>
</dbReference>
<protein>
    <submittedName>
        <fullName evidence="3">Methyltransferase domain-containing protein</fullName>
    </submittedName>
</protein>
<dbReference type="GO" id="GO:0032259">
    <property type="term" value="P:methylation"/>
    <property type="evidence" value="ECO:0007669"/>
    <property type="project" value="UniProtKB-KW"/>
</dbReference>
<keyword evidence="3" id="KW-0489">Methyltransferase</keyword>
<dbReference type="AlphaFoldDB" id="A0A8J7RX60"/>
<evidence type="ECO:0000313" key="4">
    <source>
        <dbReference type="Proteomes" id="UP000672602"/>
    </source>
</evidence>
<dbReference type="PANTHER" id="PTHR43464:SF23">
    <property type="entry name" value="JUVENILE HORMONE ACID O-METHYLTRANSFERASE"/>
    <property type="match status" value="1"/>
</dbReference>
<reference evidence="3" key="1">
    <citation type="submission" date="2021-04" db="EMBL/GenBank/DDBJ databases">
        <authorList>
            <person name="Zhang D.-C."/>
        </authorList>
    </citation>
    <scope>NUCLEOTIDE SEQUENCE</scope>
    <source>
        <strain evidence="3">CGMCC 1.15697</strain>
    </source>
</reference>
<dbReference type="Proteomes" id="UP000672602">
    <property type="component" value="Unassembled WGS sequence"/>
</dbReference>
<feature type="compositionally biased region" description="Basic and acidic residues" evidence="1">
    <location>
        <begin position="11"/>
        <end position="20"/>
    </location>
</feature>